<proteinExistence type="predicted"/>
<keyword evidence="3" id="KW-1185">Reference proteome</keyword>
<dbReference type="AlphaFoldDB" id="A0A5B2VL32"/>
<dbReference type="PROSITE" id="PS51318">
    <property type="entry name" value="TAT"/>
    <property type="match status" value="1"/>
</dbReference>
<dbReference type="EMBL" id="VUOC01000004">
    <property type="protein sequence ID" value="KAA2239524.1"/>
    <property type="molecule type" value="Genomic_DNA"/>
</dbReference>
<dbReference type="PANTHER" id="PTHR12110:SF48">
    <property type="entry name" value="BLL3656 PROTEIN"/>
    <property type="match status" value="1"/>
</dbReference>
<dbReference type="InterPro" id="IPR050312">
    <property type="entry name" value="IolE/XylAMocC-like"/>
</dbReference>
<protein>
    <submittedName>
        <fullName evidence="2">Sugar phosphate isomerase/epimerase</fullName>
    </submittedName>
</protein>
<dbReference type="Proteomes" id="UP000324611">
    <property type="component" value="Unassembled WGS sequence"/>
</dbReference>
<keyword evidence="2" id="KW-0413">Isomerase</keyword>
<dbReference type="InterPro" id="IPR013022">
    <property type="entry name" value="Xyl_isomerase-like_TIM-brl"/>
</dbReference>
<reference evidence="2 3" key="2">
    <citation type="submission" date="2019-09" db="EMBL/GenBank/DDBJ databases">
        <authorList>
            <person name="Jin C."/>
        </authorList>
    </citation>
    <scope>NUCLEOTIDE SEQUENCE [LARGE SCALE GENOMIC DNA]</scope>
    <source>
        <strain evidence="2 3">BN140078</strain>
    </source>
</reference>
<organism evidence="2 3">
    <name type="scientific">Chitinophaga agrisoli</name>
    <dbReference type="NCBI Taxonomy" id="2607653"/>
    <lineage>
        <taxon>Bacteria</taxon>
        <taxon>Pseudomonadati</taxon>
        <taxon>Bacteroidota</taxon>
        <taxon>Chitinophagia</taxon>
        <taxon>Chitinophagales</taxon>
        <taxon>Chitinophagaceae</taxon>
        <taxon>Chitinophaga</taxon>
    </lineage>
</organism>
<evidence type="ECO:0000259" key="1">
    <source>
        <dbReference type="Pfam" id="PF01261"/>
    </source>
</evidence>
<accession>A0A5B2VL32</accession>
<gene>
    <name evidence="2" type="ORF">F0L74_25325</name>
</gene>
<dbReference type="GO" id="GO:0016853">
    <property type="term" value="F:isomerase activity"/>
    <property type="evidence" value="ECO:0007669"/>
    <property type="project" value="UniProtKB-KW"/>
</dbReference>
<dbReference type="Gene3D" id="3.20.20.150">
    <property type="entry name" value="Divalent-metal-dependent TIM barrel enzymes"/>
    <property type="match status" value="1"/>
</dbReference>
<dbReference type="SUPFAM" id="SSF51658">
    <property type="entry name" value="Xylose isomerase-like"/>
    <property type="match status" value="1"/>
</dbReference>
<name>A0A5B2VL32_9BACT</name>
<evidence type="ECO:0000313" key="3">
    <source>
        <dbReference type="Proteomes" id="UP000324611"/>
    </source>
</evidence>
<evidence type="ECO:0000313" key="2">
    <source>
        <dbReference type="EMBL" id="KAA2239524.1"/>
    </source>
</evidence>
<feature type="domain" description="Xylose isomerase-like TIM barrel" evidence="1">
    <location>
        <begin position="62"/>
        <end position="306"/>
    </location>
</feature>
<dbReference type="RefSeq" id="WP_149840703.1">
    <property type="nucleotide sequence ID" value="NZ_VUOC01000004.1"/>
</dbReference>
<reference evidence="2 3" key="1">
    <citation type="submission" date="2019-09" db="EMBL/GenBank/DDBJ databases">
        <title>Chitinophaga ginsengihumi sp. nov., isolated from soil of ginseng rhizosphere.</title>
        <authorList>
            <person name="Lee J."/>
        </authorList>
    </citation>
    <scope>NUCLEOTIDE SEQUENCE [LARGE SCALE GENOMIC DNA]</scope>
    <source>
        <strain evidence="2 3">BN140078</strain>
    </source>
</reference>
<dbReference type="PANTHER" id="PTHR12110">
    <property type="entry name" value="HYDROXYPYRUVATE ISOMERASE"/>
    <property type="match status" value="1"/>
</dbReference>
<sequence length="316" mass="34399">MTSISFSRRQALKTLGVGLSASLLKLPATAKAHRPVSGKAFKYSLNMSTIRGQKLGFVKELEIASKAGFSSVEIWIDTLQAYLRNGGTATEAKRIIEDLGLTIENAIGFARWIVDDETTRKSGLAQLQQEMEMLAKIGCKRVAAPPAGANSSGAALIDLNVITERYLTILKMGAETGVKPILEMWGSSPNLKKISQVMYVATETGHKDATVLLDTFHIFKGGSSFDSVPLVGRKAMDIMHINDYPAGIQPDKISEPDRIYPGDGIAPLKQLLSSIQYPDHPVVLSLEVFNKSYYQQDALLVAKTSLAKMKAVAEER</sequence>
<comment type="caution">
    <text evidence="2">The sequence shown here is derived from an EMBL/GenBank/DDBJ whole genome shotgun (WGS) entry which is preliminary data.</text>
</comment>
<dbReference type="InterPro" id="IPR036237">
    <property type="entry name" value="Xyl_isomerase-like_sf"/>
</dbReference>
<dbReference type="Pfam" id="PF01261">
    <property type="entry name" value="AP_endonuc_2"/>
    <property type="match status" value="1"/>
</dbReference>
<dbReference type="InterPro" id="IPR006311">
    <property type="entry name" value="TAT_signal"/>
</dbReference>